<keyword evidence="4" id="KW-1185">Reference proteome</keyword>
<organism evidence="3 4">
    <name type="scientific">Aestuariibaculum sediminum</name>
    <dbReference type="NCBI Taxonomy" id="2770637"/>
    <lineage>
        <taxon>Bacteria</taxon>
        <taxon>Pseudomonadati</taxon>
        <taxon>Bacteroidota</taxon>
        <taxon>Flavobacteriia</taxon>
        <taxon>Flavobacteriales</taxon>
        <taxon>Flavobacteriaceae</taxon>
    </lineage>
</organism>
<gene>
    <name evidence="3" type="ORF">ICJ83_08965</name>
</gene>
<proteinExistence type="predicted"/>
<dbReference type="RefSeq" id="WP_188230047.1">
    <property type="nucleotide sequence ID" value="NZ_JACVXB010000003.1"/>
</dbReference>
<evidence type="ECO:0008006" key="5">
    <source>
        <dbReference type="Google" id="ProtNLM"/>
    </source>
</evidence>
<dbReference type="EMBL" id="JACVXB010000003">
    <property type="protein sequence ID" value="MBD0832262.1"/>
    <property type="molecule type" value="Genomic_DNA"/>
</dbReference>
<keyword evidence="2" id="KW-0732">Signal</keyword>
<name>A0A8J6U8X1_9FLAO</name>
<keyword evidence="1" id="KW-0175">Coiled coil</keyword>
<protein>
    <recommendedName>
        <fullName evidence="5">Lipoprotein</fullName>
    </recommendedName>
</protein>
<dbReference type="AlphaFoldDB" id="A0A8J6U8X1"/>
<dbReference type="Proteomes" id="UP000600588">
    <property type="component" value="Unassembled WGS sequence"/>
</dbReference>
<feature type="signal peptide" evidence="2">
    <location>
        <begin position="1"/>
        <end position="22"/>
    </location>
</feature>
<evidence type="ECO:0000256" key="2">
    <source>
        <dbReference type="SAM" id="SignalP"/>
    </source>
</evidence>
<evidence type="ECO:0000256" key="1">
    <source>
        <dbReference type="SAM" id="Coils"/>
    </source>
</evidence>
<reference evidence="3 4" key="1">
    <citation type="submission" date="2020-09" db="EMBL/GenBank/DDBJ databases">
        <title>TT11 complete genome.</title>
        <authorList>
            <person name="Wu Z."/>
        </authorList>
    </citation>
    <scope>NUCLEOTIDE SEQUENCE [LARGE SCALE GENOMIC DNA]</scope>
    <source>
        <strain evidence="3 4">TT11</strain>
    </source>
</reference>
<feature type="chain" id="PRO_5035229773" description="Lipoprotein" evidence="2">
    <location>
        <begin position="23"/>
        <end position="346"/>
    </location>
</feature>
<evidence type="ECO:0000313" key="3">
    <source>
        <dbReference type="EMBL" id="MBD0832262.1"/>
    </source>
</evidence>
<comment type="caution">
    <text evidence="3">The sequence shown here is derived from an EMBL/GenBank/DDBJ whole genome shotgun (WGS) entry which is preliminary data.</text>
</comment>
<sequence>MKTLKFITSLVLTALLTLTSCQDEISEESGLNPNTNTANSAATNNFKRTAMYDGSFDDFLDGMSCSSVLFPVTATINNTEITLLSQLDYTTVINILGEFTNDDDAVVFKFPIRVKLSNYTEVEIKNQSEYDALMETCNEAEQNAEDAINCLEIDYPVTVLTFNINAEQTGSFVLQSNQELYSYMNNMNNDERYSIEYPFTATANGDSVVEITSDLDLQTRIEECSATEDTIEEAEENAKNLEVILADSTFKIESLIVAGIDTTNELVDYTIEFSNDLTVIAKNTTETVQGTYMVSSELDVILAINFTGNTQLEILNNNWVVKSFNENQITLESSTTTAIKLILTKV</sequence>
<accession>A0A8J6U8X1</accession>
<evidence type="ECO:0000313" key="4">
    <source>
        <dbReference type="Proteomes" id="UP000600588"/>
    </source>
</evidence>
<dbReference type="PROSITE" id="PS51257">
    <property type="entry name" value="PROKAR_LIPOPROTEIN"/>
    <property type="match status" value="1"/>
</dbReference>
<feature type="coiled-coil region" evidence="1">
    <location>
        <begin position="217"/>
        <end position="251"/>
    </location>
</feature>